<sequence>PQYPAIRARLDFRTLRDPLSISGGLLFPAPRYHEQLSHLIVRLDVTIAHFDTASSSSPMPTFSKPEVHNGMMRTDMEAMHHAVEHKLLHFVVRKGWSMDRKADCTRTNKLDKHHAVLDWIQGGRQRQACDAKDNIGK</sequence>
<organism evidence="1 2">
    <name type="scientific">Setomelanomma holmii</name>
    <dbReference type="NCBI Taxonomy" id="210430"/>
    <lineage>
        <taxon>Eukaryota</taxon>
        <taxon>Fungi</taxon>
        <taxon>Dikarya</taxon>
        <taxon>Ascomycota</taxon>
        <taxon>Pezizomycotina</taxon>
        <taxon>Dothideomycetes</taxon>
        <taxon>Pleosporomycetidae</taxon>
        <taxon>Pleosporales</taxon>
        <taxon>Pleosporineae</taxon>
        <taxon>Phaeosphaeriaceae</taxon>
        <taxon>Setomelanomma</taxon>
    </lineage>
</organism>
<evidence type="ECO:0000313" key="1">
    <source>
        <dbReference type="EMBL" id="KAF2031518.1"/>
    </source>
</evidence>
<name>A0A9P4LN08_9PLEO</name>
<dbReference type="EMBL" id="ML978180">
    <property type="protein sequence ID" value="KAF2031518.1"/>
    <property type="molecule type" value="Genomic_DNA"/>
</dbReference>
<evidence type="ECO:0000313" key="2">
    <source>
        <dbReference type="Proteomes" id="UP000799777"/>
    </source>
</evidence>
<reference evidence="1" key="1">
    <citation type="journal article" date="2020" name="Stud. Mycol.">
        <title>101 Dothideomycetes genomes: a test case for predicting lifestyles and emergence of pathogens.</title>
        <authorList>
            <person name="Haridas S."/>
            <person name="Albert R."/>
            <person name="Binder M."/>
            <person name="Bloem J."/>
            <person name="Labutti K."/>
            <person name="Salamov A."/>
            <person name="Andreopoulos B."/>
            <person name="Baker S."/>
            <person name="Barry K."/>
            <person name="Bills G."/>
            <person name="Bluhm B."/>
            <person name="Cannon C."/>
            <person name="Castanera R."/>
            <person name="Culley D."/>
            <person name="Daum C."/>
            <person name="Ezra D."/>
            <person name="Gonzalez J."/>
            <person name="Henrissat B."/>
            <person name="Kuo A."/>
            <person name="Liang C."/>
            <person name="Lipzen A."/>
            <person name="Lutzoni F."/>
            <person name="Magnuson J."/>
            <person name="Mondo S."/>
            <person name="Nolan M."/>
            <person name="Ohm R."/>
            <person name="Pangilinan J."/>
            <person name="Park H.-J."/>
            <person name="Ramirez L."/>
            <person name="Alfaro M."/>
            <person name="Sun H."/>
            <person name="Tritt A."/>
            <person name="Yoshinaga Y."/>
            <person name="Zwiers L.-H."/>
            <person name="Turgeon B."/>
            <person name="Goodwin S."/>
            <person name="Spatafora J."/>
            <person name="Crous P."/>
            <person name="Grigoriev I."/>
        </authorList>
    </citation>
    <scope>NUCLEOTIDE SEQUENCE</scope>
    <source>
        <strain evidence="1">CBS 110217</strain>
    </source>
</reference>
<proteinExistence type="predicted"/>
<keyword evidence="2" id="KW-1185">Reference proteome</keyword>
<feature type="non-terminal residue" evidence="1">
    <location>
        <position position="1"/>
    </location>
</feature>
<dbReference type="OrthoDB" id="62952at2759"/>
<protein>
    <submittedName>
        <fullName evidence="1">Uncharacterized protein</fullName>
    </submittedName>
</protein>
<accession>A0A9P4LN08</accession>
<comment type="caution">
    <text evidence="1">The sequence shown here is derived from an EMBL/GenBank/DDBJ whole genome shotgun (WGS) entry which is preliminary data.</text>
</comment>
<gene>
    <name evidence="1" type="ORF">EK21DRAFT_63104</name>
</gene>
<dbReference type="AlphaFoldDB" id="A0A9P4LN08"/>
<dbReference type="Proteomes" id="UP000799777">
    <property type="component" value="Unassembled WGS sequence"/>
</dbReference>